<dbReference type="Proteomes" id="UP000292781">
    <property type="component" value="Unassembled WGS sequence"/>
</dbReference>
<dbReference type="InterPro" id="IPR027417">
    <property type="entry name" value="P-loop_NTPase"/>
</dbReference>
<evidence type="ECO:0000256" key="5">
    <source>
        <dbReference type="ARBA" id="ARBA00023136"/>
    </source>
</evidence>
<keyword evidence="4 8" id="KW-1133">Transmembrane helix</keyword>
<dbReference type="GO" id="GO:0004713">
    <property type="term" value="F:protein tyrosine kinase activity"/>
    <property type="evidence" value="ECO:0007669"/>
    <property type="project" value="TreeGrafter"/>
</dbReference>
<keyword evidence="3 8" id="KW-0812">Transmembrane</keyword>
<evidence type="ECO:0000256" key="6">
    <source>
        <dbReference type="SAM" id="Coils"/>
    </source>
</evidence>
<evidence type="ECO:0000313" key="11">
    <source>
        <dbReference type="Proteomes" id="UP000292781"/>
    </source>
</evidence>
<comment type="caution">
    <text evidence="10">The sequence shown here is derived from an EMBL/GenBank/DDBJ whole genome shotgun (WGS) entry which is preliminary data.</text>
</comment>
<dbReference type="SUPFAM" id="SSF52540">
    <property type="entry name" value="P-loop containing nucleoside triphosphate hydrolases"/>
    <property type="match status" value="1"/>
</dbReference>
<dbReference type="PANTHER" id="PTHR32309:SF13">
    <property type="entry name" value="FERRIC ENTEROBACTIN TRANSPORT PROTEIN FEPE"/>
    <property type="match status" value="1"/>
</dbReference>
<name>A0A4Q9VT82_9HYPH</name>
<reference evidence="10 11" key="1">
    <citation type="submission" date="2019-02" db="EMBL/GenBank/DDBJ databases">
        <title>Siculibacillus lacustris gen. nov., sp. nov., a new rosette-forming bacterium isolated from a freshwater crater lake (Lake St. Ana, Romania).</title>
        <authorList>
            <person name="Felfoldi T."/>
            <person name="Marton Z."/>
            <person name="Szabo A."/>
            <person name="Mentes A."/>
            <person name="Boka K."/>
            <person name="Marialigeti K."/>
            <person name="Mathe I."/>
            <person name="Koncz M."/>
            <person name="Schumann P."/>
            <person name="Toth E."/>
        </authorList>
    </citation>
    <scope>NUCLEOTIDE SEQUENCE [LARGE SCALE GENOMIC DNA]</scope>
    <source>
        <strain evidence="10 11">SA-279</strain>
    </source>
</reference>
<protein>
    <recommendedName>
        <fullName evidence="9">Polysaccharide chain length determinant N-terminal domain-containing protein</fullName>
    </recommendedName>
</protein>
<evidence type="ECO:0000256" key="1">
    <source>
        <dbReference type="ARBA" id="ARBA00004651"/>
    </source>
</evidence>
<feature type="coiled-coil region" evidence="6">
    <location>
        <begin position="238"/>
        <end position="265"/>
    </location>
</feature>
<dbReference type="RefSeq" id="WP_131308343.1">
    <property type="nucleotide sequence ID" value="NZ_SJFN01000010.1"/>
</dbReference>
<dbReference type="OrthoDB" id="230260at2"/>
<dbReference type="InterPro" id="IPR050445">
    <property type="entry name" value="Bact_polysacc_biosynth/exp"/>
</dbReference>
<keyword evidence="2" id="KW-1003">Cell membrane</keyword>
<dbReference type="Gene3D" id="3.40.50.300">
    <property type="entry name" value="P-loop containing nucleotide triphosphate hydrolases"/>
    <property type="match status" value="1"/>
</dbReference>
<sequence length="800" mass="82115">MASAGSGLDWEEPGGRAAAPVVRLPGLIDLTGVAAALAARWPSILIATILGAAVAVGVWTVWPAKYTATALIMIDPRTARATSTDEVLPGIGGDGMAIASLAEIATSDGVLIPLIESAKLAAMPDLAGASSASADVAATLRRGLKVARRGLTYVIEVSMTARSAAGAAQIANLVATDIVRRQSATRIEASTGVSGALGARLADLRAAALASERAVADYRQAHGLLDAGADASVGQRRLSALTQQATALRGRLEEARARFEELKRARSQDVGGSASPRSDLLSGLRAQFAEETRQSAEATRVFGPRHPRVEAAQQRLATLSGQIRAETDRLVEQARTELDTLSKQTAAAELELTTRTRDELALDQDEVGLRDLIRRAQSDRQIYEQFLTRQKATQEQPALTRPDTEIVSPALPPAKSDKPSPIVVAVVGAMIGLLAGGVRAVGRGPKAPVPARFAPLGVLRRVRVADLVHHEEAPALSVAAAAIPVAAPSVTPVAIAPPAVVAPSAVVPPPAVVATPQIPAAAEAPIVLPVPAPSEPIAPAPAAPAEIPIAPAAVVARPSPAIVVPPPVPSRLDAATIFATLGLPVVADVPTLVGSAEDATDIDVDLDVVDARGAIAGFAATFLAHLPTDAGTALIVTAATGAIGRTTLALAIARAAEAAGLATLIVTDHDGDGALDPSLRDLLDGAADLDRDPPAETYDRVSVAAFDGRPAGFWSVAADPGFPELIADLCRMWDLVVLDCPAPATLAQSLSVAAVDAVPAVLVIADPARTSPEALSAATQVWRRDDRRLVMVALNRPGGD</sequence>
<organism evidence="10 11">
    <name type="scientific">Siculibacillus lacustris</name>
    <dbReference type="NCBI Taxonomy" id="1549641"/>
    <lineage>
        <taxon>Bacteria</taxon>
        <taxon>Pseudomonadati</taxon>
        <taxon>Pseudomonadota</taxon>
        <taxon>Alphaproteobacteria</taxon>
        <taxon>Hyphomicrobiales</taxon>
        <taxon>Ancalomicrobiaceae</taxon>
        <taxon>Siculibacillus</taxon>
    </lineage>
</organism>
<keyword evidence="11" id="KW-1185">Reference proteome</keyword>
<evidence type="ECO:0000256" key="7">
    <source>
        <dbReference type="SAM" id="MobiDB-lite"/>
    </source>
</evidence>
<feature type="coiled-coil region" evidence="6">
    <location>
        <begin position="309"/>
        <end position="351"/>
    </location>
</feature>
<accession>A0A4Q9VT82</accession>
<dbReference type="GO" id="GO:0005886">
    <property type="term" value="C:plasma membrane"/>
    <property type="evidence" value="ECO:0007669"/>
    <property type="project" value="UniProtKB-SubCell"/>
</dbReference>
<dbReference type="PANTHER" id="PTHR32309">
    <property type="entry name" value="TYROSINE-PROTEIN KINASE"/>
    <property type="match status" value="1"/>
</dbReference>
<dbReference type="Pfam" id="PF02706">
    <property type="entry name" value="Wzz"/>
    <property type="match status" value="1"/>
</dbReference>
<evidence type="ECO:0000256" key="8">
    <source>
        <dbReference type="SAM" id="Phobius"/>
    </source>
</evidence>
<feature type="transmembrane region" description="Helical" evidence="8">
    <location>
        <begin position="44"/>
        <end position="62"/>
    </location>
</feature>
<evidence type="ECO:0000256" key="4">
    <source>
        <dbReference type="ARBA" id="ARBA00022989"/>
    </source>
</evidence>
<evidence type="ECO:0000256" key="2">
    <source>
        <dbReference type="ARBA" id="ARBA00022475"/>
    </source>
</evidence>
<dbReference type="EMBL" id="SJFN01000010">
    <property type="protein sequence ID" value="TBW38769.1"/>
    <property type="molecule type" value="Genomic_DNA"/>
</dbReference>
<keyword evidence="5 8" id="KW-0472">Membrane</keyword>
<dbReference type="AlphaFoldDB" id="A0A4Q9VT82"/>
<dbReference type="InterPro" id="IPR003856">
    <property type="entry name" value="LPS_length_determ_N"/>
</dbReference>
<evidence type="ECO:0000259" key="9">
    <source>
        <dbReference type="Pfam" id="PF02706"/>
    </source>
</evidence>
<feature type="domain" description="Polysaccharide chain length determinant N-terminal" evidence="9">
    <location>
        <begin position="28"/>
        <end position="115"/>
    </location>
</feature>
<comment type="subcellular location">
    <subcellularLocation>
        <location evidence="1">Cell membrane</location>
        <topology evidence="1">Multi-pass membrane protein</topology>
    </subcellularLocation>
</comment>
<evidence type="ECO:0000256" key="3">
    <source>
        <dbReference type="ARBA" id="ARBA00022692"/>
    </source>
</evidence>
<keyword evidence="6" id="KW-0175">Coiled coil</keyword>
<evidence type="ECO:0000313" key="10">
    <source>
        <dbReference type="EMBL" id="TBW38769.1"/>
    </source>
</evidence>
<proteinExistence type="predicted"/>
<gene>
    <name evidence="10" type="ORF">EYW49_08745</name>
</gene>
<feature type="region of interest" description="Disordered" evidence="7">
    <location>
        <begin position="391"/>
        <end position="417"/>
    </location>
</feature>